<keyword evidence="7" id="KW-0460">Magnesium</keyword>
<evidence type="ECO:0000256" key="1">
    <source>
        <dbReference type="ARBA" id="ARBA00002901"/>
    </source>
</evidence>
<dbReference type="InterPro" id="IPR036135">
    <property type="entry name" value="MoeA_linker/N_sf"/>
</dbReference>
<evidence type="ECO:0000256" key="4">
    <source>
        <dbReference type="ARBA" id="ARBA00021108"/>
    </source>
</evidence>
<reference evidence="9 10" key="1">
    <citation type="submission" date="2011-11" db="EMBL/GenBank/DDBJ databases">
        <title>The Noncontiguous Finished genome of Desulfosporosinus youngiae DSM 17734.</title>
        <authorList>
            <consortium name="US DOE Joint Genome Institute (JGI-PGF)"/>
            <person name="Lucas S."/>
            <person name="Han J."/>
            <person name="Lapidus A."/>
            <person name="Cheng J.-F."/>
            <person name="Goodwin L."/>
            <person name="Pitluck S."/>
            <person name="Peters L."/>
            <person name="Ovchinnikova G."/>
            <person name="Lu M."/>
            <person name="Land M.L."/>
            <person name="Hauser L."/>
            <person name="Pester M."/>
            <person name="Spring S."/>
            <person name="Ollivier B."/>
            <person name="Rattei T."/>
            <person name="Klenk H.-P."/>
            <person name="Wagner M."/>
            <person name="Loy A."/>
            <person name="Woyke T.J."/>
        </authorList>
    </citation>
    <scope>NUCLEOTIDE SEQUENCE [LARGE SCALE GENOMIC DNA]</scope>
    <source>
        <strain evidence="9 10">DSM 17734</strain>
    </source>
</reference>
<sequence>MEKSVIIPPKPCTEVCNDCSCHCVKKIVPVPTVDEALELWLGKIPLRGEKAECIPLAQGLGRVLAEDVFAKVGVPVATCAAHDGIAIHFEKSKAAFETGRRILQPGDFHHCPMGSALPEEFDSIVHGEQCKINSDGTATLLELPVQYQSVKIKGTYVGQGEQLAGAGEKLSPSHLALMQYTGHTLVSVKCRPKISIIPIGDDLVPPGTVPAAGQCIESDSVYIQAIAAQCGVQSTVFPIVADGGEAIEAAIQKALPGCDILVVIGGVGKGEANYEDYTLEAVRKMGQIACHGVQLSPGGKNLLLAQIEGKPLLGIPGPPHAAIIMTEYFLPPVIEWYMGCLLYERPVIEAVLEDDFPPRGGGSSIWEPRVHVRGTPGGYSAGLVGRMDETVENFIGANASVSVTGDLDQYRKGRRIKAKLLVNERTIPSNT</sequence>
<dbReference type="PANTHER" id="PTHR10192">
    <property type="entry name" value="MOLYBDOPTERIN BIOSYNTHESIS PROTEIN"/>
    <property type="match status" value="1"/>
</dbReference>
<dbReference type="Pfam" id="PF03453">
    <property type="entry name" value="MoeA_N"/>
    <property type="match status" value="1"/>
</dbReference>
<dbReference type="STRING" id="768710.DesyoDRAFT_1922"/>
<dbReference type="GO" id="GO:0005829">
    <property type="term" value="C:cytosol"/>
    <property type="evidence" value="ECO:0007669"/>
    <property type="project" value="TreeGrafter"/>
</dbReference>
<keyword evidence="10" id="KW-1185">Reference proteome</keyword>
<comment type="catalytic activity">
    <reaction evidence="6">
        <text>adenylyl-molybdopterin + molybdate = Mo-molybdopterin + AMP + H(+)</text>
        <dbReference type="Rhea" id="RHEA:35047"/>
        <dbReference type="ChEBI" id="CHEBI:15378"/>
        <dbReference type="ChEBI" id="CHEBI:36264"/>
        <dbReference type="ChEBI" id="CHEBI:62727"/>
        <dbReference type="ChEBI" id="CHEBI:71302"/>
        <dbReference type="ChEBI" id="CHEBI:456215"/>
        <dbReference type="EC" id="2.10.1.1"/>
    </reaction>
</comment>
<dbReference type="GO" id="GO:0061599">
    <property type="term" value="F:molybdopterin molybdotransferase activity"/>
    <property type="evidence" value="ECO:0007669"/>
    <property type="project" value="UniProtKB-UniRule"/>
</dbReference>
<dbReference type="InterPro" id="IPR036425">
    <property type="entry name" value="MoaB/Mog-like_dom_sf"/>
</dbReference>
<keyword evidence="7" id="KW-0808">Transferase</keyword>
<comment type="cofactor">
    <cofactor evidence="7">
        <name>Mg(2+)</name>
        <dbReference type="ChEBI" id="CHEBI:18420"/>
    </cofactor>
</comment>
<evidence type="ECO:0000256" key="6">
    <source>
        <dbReference type="ARBA" id="ARBA00047317"/>
    </source>
</evidence>
<protein>
    <recommendedName>
        <fullName evidence="4 7">Molybdopterin molybdenumtransferase</fullName>
        <ecNumber evidence="3 7">2.10.1.1</ecNumber>
    </recommendedName>
</protein>
<evidence type="ECO:0000313" key="9">
    <source>
        <dbReference type="EMBL" id="EHQ89033.1"/>
    </source>
</evidence>
<dbReference type="eggNOG" id="COG0303">
    <property type="taxonomic scope" value="Bacteria"/>
</dbReference>
<dbReference type="InterPro" id="IPR038987">
    <property type="entry name" value="MoeA-like"/>
</dbReference>
<feature type="domain" description="MoaB/Mog" evidence="8">
    <location>
        <begin position="195"/>
        <end position="336"/>
    </location>
</feature>
<name>H5XUL5_9FIRM</name>
<dbReference type="GO" id="GO:0006777">
    <property type="term" value="P:Mo-molybdopterin cofactor biosynthetic process"/>
    <property type="evidence" value="ECO:0007669"/>
    <property type="project" value="UniProtKB-UniRule"/>
</dbReference>
<dbReference type="EC" id="2.10.1.1" evidence="3 7"/>
<proteinExistence type="inferred from homology"/>
<dbReference type="InterPro" id="IPR005110">
    <property type="entry name" value="MoeA_linker/N"/>
</dbReference>
<dbReference type="SUPFAM" id="SSF53218">
    <property type="entry name" value="Molybdenum cofactor biosynthesis proteins"/>
    <property type="match status" value="1"/>
</dbReference>
<dbReference type="InterPro" id="IPR001453">
    <property type="entry name" value="MoaB/Mog_dom"/>
</dbReference>
<gene>
    <name evidence="9" type="ORF">DesyoDRAFT_1922</name>
</gene>
<dbReference type="Gene3D" id="2.40.340.10">
    <property type="entry name" value="MoeA, C-terminal, domain IV"/>
    <property type="match status" value="1"/>
</dbReference>
<organism evidence="9 10">
    <name type="scientific">Desulfosporosinus youngiae DSM 17734</name>
    <dbReference type="NCBI Taxonomy" id="768710"/>
    <lineage>
        <taxon>Bacteria</taxon>
        <taxon>Bacillati</taxon>
        <taxon>Bacillota</taxon>
        <taxon>Clostridia</taxon>
        <taxon>Eubacteriales</taxon>
        <taxon>Desulfitobacteriaceae</taxon>
        <taxon>Desulfosporosinus</taxon>
    </lineage>
</organism>
<dbReference type="PANTHER" id="PTHR10192:SF16">
    <property type="entry name" value="MOLYBDOPTERIN MOLYBDENUMTRANSFERASE"/>
    <property type="match status" value="1"/>
</dbReference>
<keyword evidence="7" id="KW-0501">Molybdenum cofactor biosynthesis</keyword>
<dbReference type="Gene3D" id="3.90.105.10">
    <property type="entry name" value="Molybdopterin biosynthesis moea protein, domain 2"/>
    <property type="match status" value="1"/>
</dbReference>
<evidence type="ECO:0000259" key="8">
    <source>
        <dbReference type="SMART" id="SM00852"/>
    </source>
</evidence>
<comment type="pathway">
    <text evidence="7">Cofactor biosynthesis; molybdopterin biosynthesis.</text>
</comment>
<comment type="similarity">
    <text evidence="2 7">Belongs to the MoeA family.</text>
</comment>
<evidence type="ECO:0000256" key="7">
    <source>
        <dbReference type="RuleBase" id="RU365090"/>
    </source>
</evidence>
<dbReference type="SMART" id="SM00852">
    <property type="entry name" value="MoCF_biosynth"/>
    <property type="match status" value="1"/>
</dbReference>
<dbReference type="Pfam" id="PF00994">
    <property type="entry name" value="MoCF_biosynth"/>
    <property type="match status" value="1"/>
</dbReference>
<evidence type="ECO:0000256" key="2">
    <source>
        <dbReference type="ARBA" id="ARBA00010763"/>
    </source>
</evidence>
<accession>H5XUL5</accession>
<evidence type="ECO:0000313" key="10">
    <source>
        <dbReference type="Proteomes" id="UP000005104"/>
    </source>
</evidence>
<keyword evidence="7" id="KW-0479">Metal-binding</keyword>
<dbReference type="Proteomes" id="UP000005104">
    <property type="component" value="Chromosome"/>
</dbReference>
<dbReference type="RefSeq" id="WP_007782213.1">
    <property type="nucleotide sequence ID" value="NZ_CM001441.1"/>
</dbReference>
<evidence type="ECO:0000256" key="3">
    <source>
        <dbReference type="ARBA" id="ARBA00013269"/>
    </source>
</evidence>
<evidence type="ECO:0000256" key="5">
    <source>
        <dbReference type="ARBA" id="ARBA00022505"/>
    </source>
</evidence>
<dbReference type="Gene3D" id="3.40.980.10">
    <property type="entry name" value="MoaB/Mog-like domain"/>
    <property type="match status" value="1"/>
</dbReference>
<dbReference type="OrthoDB" id="9804758at2"/>
<dbReference type="AlphaFoldDB" id="H5XUL5"/>
<dbReference type="GO" id="GO:0046872">
    <property type="term" value="F:metal ion binding"/>
    <property type="evidence" value="ECO:0007669"/>
    <property type="project" value="UniProtKB-UniRule"/>
</dbReference>
<dbReference type="HOGENOM" id="CLU_010186_7_1_9"/>
<dbReference type="SUPFAM" id="SSF63882">
    <property type="entry name" value="MoeA N-terminal region -like"/>
    <property type="match status" value="1"/>
</dbReference>
<comment type="function">
    <text evidence="1 7">Catalyzes the insertion of molybdate into adenylated molybdopterin with the concomitant release of AMP.</text>
</comment>
<dbReference type="EMBL" id="CM001441">
    <property type="protein sequence ID" value="EHQ89033.1"/>
    <property type="molecule type" value="Genomic_DNA"/>
</dbReference>
<dbReference type="CDD" id="cd00887">
    <property type="entry name" value="MoeA"/>
    <property type="match status" value="1"/>
</dbReference>
<dbReference type="UniPathway" id="UPA00344"/>
<keyword evidence="5 7" id="KW-0500">Molybdenum</keyword>
<dbReference type="Gene3D" id="2.170.190.11">
    <property type="entry name" value="Molybdopterin biosynthesis moea protein, domain 3"/>
    <property type="match status" value="1"/>
</dbReference>
<dbReference type="InterPro" id="IPR036688">
    <property type="entry name" value="MoeA_C_domain_IV_sf"/>
</dbReference>